<protein>
    <recommendedName>
        <fullName evidence="3">Type II secretion system protein GspC N-terminal domain-containing protein</fullName>
    </recommendedName>
</protein>
<gene>
    <name evidence="1" type="ORF">ACFOOR_04605</name>
</gene>
<comment type="caution">
    <text evidence="1">The sequence shown here is derived from an EMBL/GenBank/DDBJ whole genome shotgun (WGS) entry which is preliminary data.</text>
</comment>
<dbReference type="EMBL" id="JBHRSV010000002">
    <property type="protein sequence ID" value="MFC2925381.1"/>
    <property type="molecule type" value="Genomic_DNA"/>
</dbReference>
<sequence length="168" mass="18019">MNRRLLILLGVAVILGGVYAATQLGGPGNTVRAVAPGGLPVQPGVVRTPPIAHEEGPFLPPLSSFQAIESRPLFRADRRRPAEVIEQPVQTPVQTPVTNDGPPDLIVVSVVTGPNGRSAATVRQTGETRRVYTGDTVDGWRIDAIRPDGVEISRDRERWALPVGEPEE</sequence>
<dbReference type="Proteomes" id="UP001595379">
    <property type="component" value="Unassembled WGS sequence"/>
</dbReference>
<accession>A0ABV6ZV90</accession>
<organism evidence="1 2">
    <name type="scientific">Hyphobacterium vulgare</name>
    <dbReference type="NCBI Taxonomy" id="1736751"/>
    <lineage>
        <taxon>Bacteria</taxon>
        <taxon>Pseudomonadati</taxon>
        <taxon>Pseudomonadota</taxon>
        <taxon>Alphaproteobacteria</taxon>
        <taxon>Maricaulales</taxon>
        <taxon>Maricaulaceae</taxon>
        <taxon>Hyphobacterium</taxon>
    </lineage>
</organism>
<dbReference type="RefSeq" id="WP_343164994.1">
    <property type="nucleotide sequence ID" value="NZ_JBHRSV010000002.1"/>
</dbReference>
<evidence type="ECO:0008006" key="3">
    <source>
        <dbReference type="Google" id="ProtNLM"/>
    </source>
</evidence>
<name>A0ABV6ZV90_9PROT</name>
<keyword evidence="2" id="KW-1185">Reference proteome</keyword>
<reference evidence="2" key="1">
    <citation type="journal article" date="2019" name="Int. J. Syst. Evol. Microbiol.">
        <title>The Global Catalogue of Microorganisms (GCM) 10K type strain sequencing project: providing services to taxonomists for standard genome sequencing and annotation.</title>
        <authorList>
            <consortium name="The Broad Institute Genomics Platform"/>
            <consortium name="The Broad Institute Genome Sequencing Center for Infectious Disease"/>
            <person name="Wu L."/>
            <person name="Ma J."/>
        </authorList>
    </citation>
    <scope>NUCLEOTIDE SEQUENCE [LARGE SCALE GENOMIC DNA]</scope>
    <source>
        <strain evidence="2">KCTC 52487</strain>
    </source>
</reference>
<evidence type="ECO:0000313" key="1">
    <source>
        <dbReference type="EMBL" id="MFC2925381.1"/>
    </source>
</evidence>
<proteinExistence type="predicted"/>
<evidence type="ECO:0000313" key="2">
    <source>
        <dbReference type="Proteomes" id="UP001595379"/>
    </source>
</evidence>